<keyword evidence="21" id="KW-1185">Reference proteome</keyword>
<comment type="similarity">
    <text evidence="2 17">Belongs to the G-protein coupled receptor 1 family.</text>
</comment>
<evidence type="ECO:0000259" key="19">
    <source>
        <dbReference type="PROSITE" id="PS50262"/>
    </source>
</evidence>
<evidence type="ECO:0000256" key="6">
    <source>
        <dbReference type="ARBA" id="ARBA00022989"/>
    </source>
</evidence>
<gene>
    <name evidence="20" type="ORF">OUZ56_007995</name>
</gene>
<dbReference type="InterPro" id="IPR009126">
    <property type="entry name" value="Cholcskin_rcpt"/>
</dbReference>
<sequence length="573" mass="63658">MLCSSHGDALANCQTVSSNNDHSNATDNNYINETQTSVGFSFADGASSRTTPKAITDSDIAFDGGSTTSNWSDLFATAGSAPAGPGNATLAGGGFGAEVMIPLYSVIFILSVLGNILVIVTLTQNRRMRTVTNVFLLNLAIADLLLGVFCMPFTLIGQLLRDFIFGSFMCKTIPYFQAVSVAVGVWTLVAISLERYFAICRPLKSRIWQTRSHAYKMIVAIWILSLSLCLPVAVLSRLKPIRETGRHKCREEWPDAVSEKAYNLLLDVILLVLPLLIMGLAYWLIAARLWRGLRHETGGNSSTNNCSRLQTMMAADVTAPLANVCGSSCTERYQEPETSIQSDMMTSQQSYPHTSPSVAKKSTVIQWPLRSNHRHLCCHPQVERSVTHQQRSGNEIAWRGGSQSQQGNQQRAASTTVQIMDYRLAARYGVRSTYTDKSVWAKKKVIRMLFVIVFEFFLCWAPLYVVNTWYTFDPTSLYEQMGPTEIALTQLLAYLSSCCNPITYCFMNEKFRNAFLSAFGCGPQGRGFGRAPNRSTDLLSASFNDSFNLGRRTTNKSQHRDRHVVLLLQETHV</sequence>
<keyword evidence="4" id="KW-1003">Cell membrane</keyword>
<evidence type="ECO:0000256" key="12">
    <source>
        <dbReference type="ARBA" id="ARBA00023180"/>
    </source>
</evidence>
<evidence type="ECO:0000256" key="18">
    <source>
        <dbReference type="SAM" id="Phobius"/>
    </source>
</evidence>
<proteinExistence type="inferred from homology"/>
<evidence type="ECO:0000256" key="3">
    <source>
        <dbReference type="ARBA" id="ARBA00019090"/>
    </source>
</evidence>
<dbReference type="EMBL" id="JAOYFB010000037">
    <property type="protein sequence ID" value="KAK4022531.1"/>
    <property type="molecule type" value="Genomic_DNA"/>
</dbReference>
<keyword evidence="6 18" id="KW-1133">Transmembrane helix</keyword>
<feature type="transmembrane region" description="Helical" evidence="18">
    <location>
        <begin position="486"/>
        <end position="507"/>
    </location>
</feature>
<evidence type="ECO:0000313" key="20">
    <source>
        <dbReference type="EMBL" id="KAK4022531.1"/>
    </source>
</evidence>
<name>A0ABR0ABM6_9CRUS</name>
<dbReference type="PRINTS" id="PR01822">
    <property type="entry name" value="CCYSTOKININR"/>
</dbReference>
<evidence type="ECO:0000256" key="1">
    <source>
        <dbReference type="ARBA" id="ARBA00004651"/>
    </source>
</evidence>
<evidence type="ECO:0000256" key="4">
    <source>
        <dbReference type="ARBA" id="ARBA00022475"/>
    </source>
</evidence>
<dbReference type="PROSITE" id="PS00237">
    <property type="entry name" value="G_PROTEIN_RECEP_F1_1"/>
    <property type="match status" value="1"/>
</dbReference>
<evidence type="ECO:0000256" key="7">
    <source>
        <dbReference type="ARBA" id="ARBA00023040"/>
    </source>
</evidence>
<keyword evidence="14" id="KW-0449">Lipoprotein</keyword>
<feature type="transmembrane region" description="Helical" evidence="18">
    <location>
        <begin position="134"/>
        <end position="155"/>
    </location>
</feature>
<dbReference type="PROSITE" id="PS50262">
    <property type="entry name" value="G_PROTEIN_RECEP_F1_2"/>
    <property type="match status" value="1"/>
</dbReference>
<keyword evidence="10" id="KW-1015">Disulfide bond</keyword>
<evidence type="ECO:0000256" key="5">
    <source>
        <dbReference type="ARBA" id="ARBA00022692"/>
    </source>
</evidence>
<evidence type="ECO:0000256" key="14">
    <source>
        <dbReference type="ARBA" id="ARBA00023288"/>
    </source>
</evidence>
<dbReference type="SUPFAM" id="SSF81321">
    <property type="entry name" value="Family A G protein-coupled receptor-like"/>
    <property type="match status" value="1"/>
</dbReference>
<feature type="transmembrane region" description="Helical" evidence="18">
    <location>
        <begin position="214"/>
        <end position="234"/>
    </location>
</feature>
<protein>
    <recommendedName>
        <fullName evidence="3">Gastrin/cholecystokinin type B receptor</fullName>
    </recommendedName>
    <alternativeName>
        <fullName evidence="16">Cholecystokinin-2 receptor</fullName>
    </alternativeName>
</protein>
<dbReference type="SMART" id="SM01381">
    <property type="entry name" value="7TM_GPCR_Srsx"/>
    <property type="match status" value="1"/>
</dbReference>
<evidence type="ECO:0000256" key="10">
    <source>
        <dbReference type="ARBA" id="ARBA00023157"/>
    </source>
</evidence>
<feature type="transmembrane region" description="Helical" evidence="18">
    <location>
        <begin position="101"/>
        <end position="122"/>
    </location>
</feature>
<comment type="caution">
    <text evidence="20">The sequence shown here is derived from an EMBL/GenBank/DDBJ whole genome shotgun (WGS) entry which is preliminary data.</text>
</comment>
<dbReference type="Proteomes" id="UP001234178">
    <property type="component" value="Unassembled WGS sequence"/>
</dbReference>
<keyword evidence="8 18" id="KW-0472">Membrane</keyword>
<keyword evidence="11 17" id="KW-0675">Receptor</keyword>
<keyword evidence="13 17" id="KW-0807">Transducer</keyword>
<dbReference type="InterPro" id="IPR000314">
    <property type="entry name" value="Gastrin_rcpt"/>
</dbReference>
<evidence type="ECO:0000256" key="16">
    <source>
        <dbReference type="ARBA" id="ARBA00031093"/>
    </source>
</evidence>
<keyword evidence="7 17" id="KW-0297">G-protein coupled receptor</keyword>
<dbReference type="Pfam" id="PF00001">
    <property type="entry name" value="7tm_1"/>
    <property type="match status" value="1"/>
</dbReference>
<keyword evidence="5 17" id="KW-0812">Transmembrane</keyword>
<dbReference type="Gene3D" id="1.20.1070.10">
    <property type="entry name" value="Rhodopsin 7-helix transmembrane proteins"/>
    <property type="match status" value="2"/>
</dbReference>
<reference evidence="20 21" key="1">
    <citation type="journal article" date="2023" name="Nucleic Acids Res.">
        <title>The hologenome of Daphnia magna reveals possible DNA methylation and microbiome-mediated evolution of the host genome.</title>
        <authorList>
            <person name="Chaturvedi A."/>
            <person name="Li X."/>
            <person name="Dhandapani V."/>
            <person name="Marshall H."/>
            <person name="Kissane S."/>
            <person name="Cuenca-Cambronero M."/>
            <person name="Asole G."/>
            <person name="Calvet F."/>
            <person name="Ruiz-Romero M."/>
            <person name="Marangio P."/>
            <person name="Guigo R."/>
            <person name="Rago D."/>
            <person name="Mirbahai L."/>
            <person name="Eastwood N."/>
            <person name="Colbourne J.K."/>
            <person name="Zhou J."/>
            <person name="Mallon E."/>
            <person name="Orsini L."/>
        </authorList>
    </citation>
    <scope>NUCLEOTIDE SEQUENCE [LARGE SCALE GENOMIC DNA]</scope>
    <source>
        <strain evidence="20">LRV0_1</strain>
    </source>
</reference>
<accession>A0ABR0ABM6</accession>
<dbReference type="InterPro" id="IPR000276">
    <property type="entry name" value="GPCR_Rhodpsn"/>
</dbReference>
<evidence type="ECO:0000256" key="9">
    <source>
        <dbReference type="ARBA" id="ARBA00023139"/>
    </source>
</evidence>
<evidence type="ECO:0000313" key="21">
    <source>
        <dbReference type="Proteomes" id="UP001234178"/>
    </source>
</evidence>
<dbReference type="PANTHER" id="PTHR24238">
    <property type="entry name" value="G-PROTEIN COUPLED RECEPTOR"/>
    <property type="match status" value="1"/>
</dbReference>
<feature type="transmembrane region" description="Helical" evidence="18">
    <location>
        <begin position="264"/>
        <end position="285"/>
    </location>
</feature>
<dbReference type="PRINTS" id="PR00527">
    <property type="entry name" value="GASTRINR"/>
</dbReference>
<feature type="domain" description="G-protein coupled receptors family 1 profile" evidence="19">
    <location>
        <begin position="114"/>
        <end position="504"/>
    </location>
</feature>
<evidence type="ECO:0000256" key="2">
    <source>
        <dbReference type="ARBA" id="ARBA00010663"/>
    </source>
</evidence>
<feature type="transmembrane region" description="Helical" evidence="18">
    <location>
        <begin position="445"/>
        <end position="466"/>
    </location>
</feature>
<comment type="subcellular location">
    <subcellularLocation>
        <location evidence="1">Cell membrane</location>
        <topology evidence="1">Multi-pass membrane protein</topology>
    </subcellularLocation>
</comment>
<dbReference type="PANTHER" id="PTHR24238:SF46">
    <property type="entry name" value="GASTRIN_CHOLECYSTOKININ TYPE B RECEPTOR"/>
    <property type="match status" value="1"/>
</dbReference>
<evidence type="ECO:0000256" key="17">
    <source>
        <dbReference type="RuleBase" id="RU000688"/>
    </source>
</evidence>
<evidence type="ECO:0000256" key="13">
    <source>
        <dbReference type="ARBA" id="ARBA00023224"/>
    </source>
</evidence>
<comment type="function">
    <text evidence="15">Receptor for gastrin and cholecystokinin. The CCK-B receptors occur throughout the central nervous system where they modulate anxiety, analgesia, arousal, and neuroleptic activity. This receptor mediates its action by association with G proteins that activate a phosphatidylinositol-calcium second messenger system.</text>
</comment>
<organism evidence="20 21">
    <name type="scientific">Daphnia magna</name>
    <dbReference type="NCBI Taxonomy" id="35525"/>
    <lineage>
        <taxon>Eukaryota</taxon>
        <taxon>Metazoa</taxon>
        <taxon>Ecdysozoa</taxon>
        <taxon>Arthropoda</taxon>
        <taxon>Crustacea</taxon>
        <taxon>Branchiopoda</taxon>
        <taxon>Diplostraca</taxon>
        <taxon>Cladocera</taxon>
        <taxon>Anomopoda</taxon>
        <taxon>Daphniidae</taxon>
        <taxon>Daphnia</taxon>
    </lineage>
</organism>
<evidence type="ECO:0000256" key="15">
    <source>
        <dbReference type="ARBA" id="ARBA00025402"/>
    </source>
</evidence>
<evidence type="ECO:0000256" key="8">
    <source>
        <dbReference type="ARBA" id="ARBA00023136"/>
    </source>
</evidence>
<keyword evidence="12" id="KW-0325">Glycoprotein</keyword>
<feature type="transmembrane region" description="Helical" evidence="18">
    <location>
        <begin position="175"/>
        <end position="193"/>
    </location>
</feature>
<evidence type="ECO:0000256" key="11">
    <source>
        <dbReference type="ARBA" id="ARBA00023170"/>
    </source>
</evidence>
<dbReference type="PRINTS" id="PR00237">
    <property type="entry name" value="GPCRRHODOPSN"/>
</dbReference>
<dbReference type="InterPro" id="IPR017452">
    <property type="entry name" value="GPCR_Rhodpsn_7TM"/>
</dbReference>
<keyword evidence="9" id="KW-0564">Palmitate</keyword>